<evidence type="ECO:0000256" key="3">
    <source>
        <dbReference type="ARBA" id="ARBA00022806"/>
    </source>
</evidence>
<keyword evidence="1" id="KW-0547">Nucleotide-binding</keyword>
<feature type="coiled-coil region" evidence="5">
    <location>
        <begin position="2086"/>
        <end position="2113"/>
    </location>
</feature>
<dbReference type="OrthoDB" id="3156807at2759"/>
<name>A0A4R0RK32_9APHY</name>
<dbReference type="Proteomes" id="UP000292702">
    <property type="component" value="Unassembled WGS sequence"/>
</dbReference>
<keyword evidence="2" id="KW-0378">Hydrolase</keyword>
<evidence type="ECO:0000256" key="5">
    <source>
        <dbReference type="SAM" id="Coils"/>
    </source>
</evidence>
<feature type="region of interest" description="Disordered" evidence="6">
    <location>
        <begin position="1924"/>
        <end position="1971"/>
    </location>
</feature>
<dbReference type="Gene3D" id="3.40.50.300">
    <property type="entry name" value="P-loop containing nucleotide triphosphate hydrolases"/>
    <property type="match status" value="1"/>
</dbReference>
<dbReference type="GO" id="GO:0004386">
    <property type="term" value="F:helicase activity"/>
    <property type="evidence" value="ECO:0007669"/>
    <property type="project" value="UniProtKB-KW"/>
</dbReference>
<evidence type="ECO:0000256" key="6">
    <source>
        <dbReference type="SAM" id="MobiDB-lite"/>
    </source>
</evidence>
<dbReference type="Gene3D" id="1.25.40.10">
    <property type="entry name" value="Tetratricopeptide repeat domain"/>
    <property type="match status" value="1"/>
</dbReference>
<feature type="compositionally biased region" description="Acidic residues" evidence="6">
    <location>
        <begin position="1959"/>
        <end position="1971"/>
    </location>
</feature>
<evidence type="ECO:0000256" key="2">
    <source>
        <dbReference type="ARBA" id="ARBA00022801"/>
    </source>
</evidence>
<gene>
    <name evidence="8" type="ORF">EIP91_002743</name>
</gene>
<dbReference type="GO" id="GO:0005524">
    <property type="term" value="F:ATP binding"/>
    <property type="evidence" value="ECO:0007669"/>
    <property type="project" value="UniProtKB-KW"/>
</dbReference>
<keyword evidence="5" id="KW-0175">Coiled coil</keyword>
<dbReference type="PANTHER" id="PTHR21529:SF4">
    <property type="entry name" value="TPR AND ANKYRIN REPEAT-CONTAINING PROTEIN 1"/>
    <property type="match status" value="1"/>
</dbReference>
<feature type="domain" description="UvrD-like helicase C-terminal" evidence="7">
    <location>
        <begin position="965"/>
        <end position="1041"/>
    </location>
</feature>
<comment type="caution">
    <text evidence="8">The sequence shown here is derived from an EMBL/GenBank/DDBJ whole genome shotgun (WGS) entry which is preliminary data.</text>
</comment>
<organism evidence="8 9">
    <name type="scientific">Steccherinum ochraceum</name>
    <dbReference type="NCBI Taxonomy" id="92696"/>
    <lineage>
        <taxon>Eukaryota</taxon>
        <taxon>Fungi</taxon>
        <taxon>Dikarya</taxon>
        <taxon>Basidiomycota</taxon>
        <taxon>Agaricomycotina</taxon>
        <taxon>Agaricomycetes</taxon>
        <taxon>Polyporales</taxon>
        <taxon>Steccherinaceae</taxon>
        <taxon>Steccherinum</taxon>
    </lineage>
</organism>
<evidence type="ECO:0000313" key="9">
    <source>
        <dbReference type="Proteomes" id="UP000292702"/>
    </source>
</evidence>
<evidence type="ECO:0000256" key="1">
    <source>
        <dbReference type="ARBA" id="ARBA00022741"/>
    </source>
</evidence>
<protein>
    <recommendedName>
        <fullName evidence="7">UvrD-like helicase C-terminal domain-containing protein</fullName>
    </recommendedName>
</protein>
<dbReference type="GO" id="GO:0016787">
    <property type="term" value="F:hydrolase activity"/>
    <property type="evidence" value="ECO:0007669"/>
    <property type="project" value="UniProtKB-KW"/>
</dbReference>
<dbReference type="InterPro" id="IPR014017">
    <property type="entry name" value="DNA_helicase_UvrD-like_C"/>
</dbReference>
<reference evidence="8 9" key="1">
    <citation type="submission" date="2018-11" db="EMBL/GenBank/DDBJ databases">
        <title>Genome assembly of Steccherinum ochraceum LE-BIN_3174, the white-rot fungus of the Steccherinaceae family (The Residual Polyporoid clade, Polyporales, Basidiomycota).</title>
        <authorList>
            <person name="Fedorova T.V."/>
            <person name="Glazunova O.A."/>
            <person name="Landesman E.O."/>
            <person name="Moiseenko K.V."/>
            <person name="Psurtseva N.V."/>
            <person name="Savinova O.S."/>
            <person name="Shakhova N.V."/>
            <person name="Tyazhelova T.V."/>
            <person name="Vasina D.V."/>
        </authorList>
    </citation>
    <scope>NUCLEOTIDE SEQUENCE [LARGE SCALE GENOMIC DNA]</scope>
    <source>
        <strain evidence="8 9">LE-BIN_3174</strain>
    </source>
</reference>
<evidence type="ECO:0000256" key="4">
    <source>
        <dbReference type="ARBA" id="ARBA00022840"/>
    </source>
</evidence>
<keyword evidence="3" id="KW-0347">Helicase</keyword>
<dbReference type="Pfam" id="PF13361">
    <property type="entry name" value="UvrD_C"/>
    <property type="match status" value="1"/>
</dbReference>
<dbReference type="STRING" id="92696.A0A4R0RK32"/>
<keyword evidence="9" id="KW-1185">Reference proteome</keyword>
<evidence type="ECO:0000259" key="7">
    <source>
        <dbReference type="Pfam" id="PF13361"/>
    </source>
</evidence>
<dbReference type="SUPFAM" id="SSF52540">
    <property type="entry name" value="P-loop containing nucleoside triphosphate hydrolases"/>
    <property type="match status" value="1"/>
</dbReference>
<proteinExistence type="predicted"/>
<dbReference type="InterPro" id="IPR027417">
    <property type="entry name" value="P-loop_NTPase"/>
</dbReference>
<dbReference type="EMBL" id="RWJN01000184">
    <property type="protein sequence ID" value="TCD65379.1"/>
    <property type="molecule type" value="Genomic_DNA"/>
</dbReference>
<dbReference type="InterPro" id="IPR039904">
    <property type="entry name" value="TRANK1"/>
</dbReference>
<dbReference type="PANTHER" id="PTHR21529">
    <property type="entry name" value="MAMMARY TURMOR VIRUS RECEPTOR HOMOLOG 1, 2 MTVR1, 2"/>
    <property type="match status" value="1"/>
</dbReference>
<sequence length="2179" mass="246222">MRDRDPSPTQLRVLLDTDAFRPPALREEVSLEVAMSILGGHLQNPAVDREQLVFDILDVPKLFPFVISSVSASVVASLVDWLTAGLPRTSDAFRTSLHNILMGRLSQFYWELKYPYDGLQDGHKLTQQLSTCLNALDALSFTAIHDHGQVSNATEGGLLTKRFTTQRQIKKQRSARGSYSTVDPQTFKVLGYSVPTSATEAADLTTNILLRHLSVLTRYIQVLNYSTLAPLISEAYLATFSSGTTSAEANVIADMPLTTSATTDEGNEPVHVPDDPPPASLHVQPLKAALHFESAEGFGNWRIHITSRAESDLRIMRKKNVVLFDIILKKLKELSFGHFSKDNHKRLDLPASDIEIPIYEAKMTGNSRLVYQIDCVKEYNENHERQVLRIFGVYTHEQMRRNFWEAVSNSLGGKGADYRARCNFRSEPHNFGDNVVPPMMWPQRTAHEQPSIVRLPEVDGEDALALHALLTLDKLIPLSQAMLSSIRTEQELSPVYLLSPDEQEIVFHGSSCYVLGRSGTGSVVHRKTTTILFKIFGIERAWEQYRQLVDENIPRPRQVFVTQSQHLAMKVEETYTKLARVMAMEHHDYNSIHPDVAYTEGSTRVLLNMDEQENSALPSRFSALEEKHFPLFISYSLLCQMLEADFKPAAPVHAYKPTIEFSSRLSSNSLPAGRSARQNFVSYSTFLSSYWNHFPPQYKKQYDPSQVFAEFMGVIKGSERALQTRAGYLQREEYQQLGRRIGTFQSDRSVIYDLFQLYLVYKRRRGEYDAADRTYRIYCGLREDGLTGRKVDFVYVDEVQDNLLTDSFILRSICGNPNGLFWAGDTAQTISAGSSFKFNELKAFQWRLEKASSQGRQSDNPQMFQLTKNYRSHGGIIKCAKNILDLITQFWPDAIDQISDETDITSGDPPVFYTHGLDEDSAGLAQFLFGTGETRIEFGAHQCILVRDKLAKHKLRQQVGEGGIILTLYESKGLEFDDVLLYNFFEDSTVDLAMWSVILNALPQPLHHCPRFDKTRYGGVCHELKCLYVAVTRARHNLWIADRSSRSKPLRDIWDSHNLIHIPARGDPVPQLASASTAEEWVTSAHQLFEQQNYEEAARAFNRAGRPHARDVAVAFQLREAASALPPPSNGRASEHARTQAFLSAARAFDACANTELIEAMARGYFTHAGDCYVLGGDPANAADAYLAACRYTEAAQSYRKAGLFSKAVRVVQTCAVSEKTADAILTVAKIHYISSNNLAKAMPLFPSEESAITFMQERGFLKALAEVLHTRNRLAEAAELQLSQGNVVEAIRLFVQDIATPTSLERAKDCILKNMRRRLPLGTTVDVQRDGCRELMQMYHRVENILRPTESNTVSHFCESMQMCKLILSRDYQPLHMLGMTFLHKHQDKYSALLCLDSYFSVPMAIHSARRTDVATLLEAFLVYARGLQQLVSNTSSFRKPAVQQLLGFGPSPEDPDMFEVYEESPLGRIGAMSAAEVSDLLKSFASMRLLKAVQQEDQCCQESLAFRPCSRFTLFQECKERDCSRDHSASPEGLDLESFHAGVRIVFQQILVCQTASSILARPKQLTQRRFWLSALFHLLYPPHRRLISIAALDLTRVPEASQAAPVIAEWIRDVLHNVHACVPTHSFLTAATELIHLAFAFDPTGARQYLSRIPAVSDCPSPIFRRDENKYVVHDLLKLLDPSSEYPITSGILFFARKLSIDISILCRLLDWICSSIIVYRQMRRVTPFHNTTLPKSWLVSSLSSLSDRRSQDLAFCSSVYREIPNLLAAVYYGTRNFLRFEDRQLGEASYQVREMFLMRICQAVSLLGYNTRMAQGAIYNEMAAFPRSVSFPRFSRPYRRYFESRSFQGLVRALRDTECQYGSPLDQLIQLKNEAKLPSGLVHSPVGTHTLIFRAATEIHDLLVAHATLGSAALGFQDTAHTPGDPLSELRSYDEDQDEAQEREPESRAGTPTLDDLEEGENHDDDQDHDAATIMKLVNASNIIAPAAPPTEIQVASAEKLKVAYRKMRWRRRQVNQKKRNAVDTLRDHIYSDYLKVSQGLQLFTKYRVLFLGPLPHLMVCLERAIKNAQATKKKTLLRFSQLNAHEEIESVQEDLDRATNALRALINAKELLKPTSTFHSHPHAHHILKEHAKDVINLLREIRGSATKEWAWDLRMSVKGIISEKSKKMDIVVD</sequence>
<dbReference type="SUPFAM" id="SSF48452">
    <property type="entry name" value="TPR-like"/>
    <property type="match status" value="1"/>
</dbReference>
<accession>A0A4R0RK32</accession>
<dbReference type="InterPro" id="IPR011990">
    <property type="entry name" value="TPR-like_helical_dom_sf"/>
</dbReference>
<keyword evidence="4" id="KW-0067">ATP-binding</keyword>
<evidence type="ECO:0000313" key="8">
    <source>
        <dbReference type="EMBL" id="TCD65379.1"/>
    </source>
</evidence>